<feature type="transmembrane region" description="Helical" evidence="5">
    <location>
        <begin position="228"/>
        <end position="245"/>
    </location>
</feature>
<dbReference type="PANTHER" id="PTHR37422">
    <property type="entry name" value="TEICHURONIC ACID BIOSYNTHESIS PROTEIN TUAE"/>
    <property type="match status" value="1"/>
</dbReference>
<dbReference type="STRING" id="643674.PAEH1_10590"/>
<dbReference type="AlphaFoldDB" id="A0A1U9K1I5"/>
<evidence type="ECO:0000256" key="1">
    <source>
        <dbReference type="ARBA" id="ARBA00004141"/>
    </source>
</evidence>
<keyword evidence="2 5" id="KW-0812">Transmembrane</keyword>
<feature type="transmembrane region" description="Helical" evidence="5">
    <location>
        <begin position="91"/>
        <end position="107"/>
    </location>
</feature>
<evidence type="ECO:0000256" key="2">
    <source>
        <dbReference type="ARBA" id="ARBA00022692"/>
    </source>
</evidence>
<reference evidence="7 8" key="1">
    <citation type="submission" date="2017-01" db="EMBL/GenBank/DDBJ databases">
        <title>Complete Genome Sequence of Paenalcaligenes hominis, Isolated from a paraplegic Patient with neurogenic bladder.</title>
        <authorList>
            <person name="Mukhopadhyay R."/>
            <person name="Joaquin J."/>
            <person name="Hogue R."/>
            <person name="Kilaru A."/>
            <person name="Jospin G."/>
            <person name="Mars K."/>
            <person name="Eisen J.A."/>
            <person name="Chaturvedi V."/>
        </authorList>
    </citation>
    <scope>NUCLEOTIDE SEQUENCE [LARGE SCALE GENOMIC DNA]</scope>
    <source>
        <strain evidence="7 8">15S00501</strain>
    </source>
</reference>
<feature type="transmembrane region" description="Helical" evidence="5">
    <location>
        <begin position="393"/>
        <end position="411"/>
    </location>
</feature>
<evidence type="ECO:0000256" key="4">
    <source>
        <dbReference type="ARBA" id="ARBA00023136"/>
    </source>
</evidence>
<evidence type="ECO:0000313" key="8">
    <source>
        <dbReference type="Proteomes" id="UP000189369"/>
    </source>
</evidence>
<organism evidence="7 8">
    <name type="scientific">Paenalcaligenes hominis</name>
    <dbReference type="NCBI Taxonomy" id="643674"/>
    <lineage>
        <taxon>Bacteria</taxon>
        <taxon>Pseudomonadati</taxon>
        <taxon>Pseudomonadota</taxon>
        <taxon>Betaproteobacteria</taxon>
        <taxon>Burkholderiales</taxon>
        <taxon>Alcaligenaceae</taxon>
        <taxon>Paenalcaligenes</taxon>
    </lineage>
</organism>
<comment type="subcellular location">
    <subcellularLocation>
        <location evidence="1">Membrane</location>
        <topology evidence="1">Multi-pass membrane protein</topology>
    </subcellularLocation>
</comment>
<dbReference type="GO" id="GO:0016020">
    <property type="term" value="C:membrane"/>
    <property type="evidence" value="ECO:0007669"/>
    <property type="project" value="UniProtKB-SubCell"/>
</dbReference>
<dbReference type="PANTHER" id="PTHR37422:SF17">
    <property type="entry name" value="O-ANTIGEN LIGASE"/>
    <property type="match status" value="1"/>
</dbReference>
<evidence type="ECO:0000313" key="7">
    <source>
        <dbReference type="EMBL" id="AQS51886.1"/>
    </source>
</evidence>
<dbReference type="InterPro" id="IPR051533">
    <property type="entry name" value="WaaL-like"/>
</dbReference>
<feature type="transmembrane region" description="Helical" evidence="5">
    <location>
        <begin position="334"/>
        <end position="353"/>
    </location>
</feature>
<proteinExistence type="predicted"/>
<evidence type="ECO:0000259" key="6">
    <source>
        <dbReference type="Pfam" id="PF04932"/>
    </source>
</evidence>
<dbReference type="EMBL" id="CP019697">
    <property type="protein sequence ID" value="AQS51886.1"/>
    <property type="molecule type" value="Genomic_DNA"/>
</dbReference>
<keyword evidence="4 5" id="KW-0472">Membrane</keyword>
<evidence type="ECO:0000256" key="5">
    <source>
        <dbReference type="SAM" id="Phobius"/>
    </source>
</evidence>
<dbReference type="InterPro" id="IPR007016">
    <property type="entry name" value="O-antigen_ligase-rel_domated"/>
</dbReference>
<dbReference type="KEGG" id="phn:PAEH1_10590"/>
<dbReference type="OrthoDB" id="8576060at2"/>
<dbReference type="Pfam" id="PF04932">
    <property type="entry name" value="Wzy_C"/>
    <property type="match status" value="1"/>
</dbReference>
<gene>
    <name evidence="7" type="ORF">PAEH1_10590</name>
</gene>
<feature type="transmembrane region" description="Helical" evidence="5">
    <location>
        <begin position="114"/>
        <end position="135"/>
    </location>
</feature>
<sequence length="422" mass="46230">MTATSLPSSSLYTGLALFFLGALNLVLPSGYSVGASLLLLAGLYRLGSFSSLSARLSAQDIWLLAALFVFGLNGVFDALYHQASGSSFDKALRFICAIPVFFALRAYPPRLEWLWAGLIIGSLATACLASWQFWFLGWDRALGHTQAIQFGNLSMLTGFFCLAGLGWAAQKTRPTARRWWFMLLLLAAVLGVFSSLLSGSRGGWISVPFVVLILAKAYHSFFPWRLKVGILIGAVIAVTAVYHTPTLQVQQRVQAAFHDIELYQQGNSDTSLGARFEMWKAALLLAKERPLLGWGKDQMQGAMQDLAEQGQANPVIGAFNHAHNEVLDILAKRGLVGLLALAFLYFVPIRLFAKYLRHPNLSTRSLATAGMILPVAYIDFGLSQAFLSHNNGVMTYAFWLVVFWACMRNTICAHTAPAATAH</sequence>
<feature type="transmembrane region" description="Helical" evidence="5">
    <location>
        <begin position="179"/>
        <end position="197"/>
    </location>
</feature>
<dbReference type="Proteomes" id="UP000189369">
    <property type="component" value="Chromosome"/>
</dbReference>
<evidence type="ECO:0000256" key="3">
    <source>
        <dbReference type="ARBA" id="ARBA00022989"/>
    </source>
</evidence>
<accession>A0A1U9K1I5</accession>
<name>A0A1U9K1I5_9BURK</name>
<feature type="transmembrane region" description="Helical" evidence="5">
    <location>
        <begin position="15"/>
        <end position="40"/>
    </location>
</feature>
<feature type="domain" description="O-antigen ligase-related" evidence="6">
    <location>
        <begin position="186"/>
        <end position="341"/>
    </location>
</feature>
<keyword evidence="3 5" id="KW-1133">Transmembrane helix</keyword>
<feature type="transmembrane region" description="Helical" evidence="5">
    <location>
        <begin position="61"/>
        <end position="79"/>
    </location>
</feature>
<protein>
    <recommendedName>
        <fullName evidence="6">O-antigen ligase-related domain-containing protein</fullName>
    </recommendedName>
</protein>
<feature type="transmembrane region" description="Helical" evidence="5">
    <location>
        <begin position="147"/>
        <end position="167"/>
    </location>
</feature>